<organism evidence="2 3">
    <name type="scientific">Deinococcus yavapaiensis KR-236</name>
    <dbReference type="NCBI Taxonomy" id="694435"/>
    <lineage>
        <taxon>Bacteria</taxon>
        <taxon>Thermotogati</taxon>
        <taxon>Deinococcota</taxon>
        <taxon>Deinococci</taxon>
        <taxon>Deinococcales</taxon>
        <taxon>Deinococcaceae</taxon>
        <taxon>Deinococcus</taxon>
    </lineage>
</organism>
<reference evidence="2 3" key="1">
    <citation type="submission" date="2018-06" db="EMBL/GenBank/DDBJ databases">
        <title>Genomic Encyclopedia of Type Strains, Phase IV (KMG-IV): sequencing the most valuable type-strain genomes for metagenomic binning, comparative biology and taxonomic classification.</title>
        <authorList>
            <person name="Goeker M."/>
        </authorList>
    </citation>
    <scope>NUCLEOTIDE SEQUENCE [LARGE SCALE GENOMIC DNA]</scope>
    <source>
        <strain evidence="2 3">DSM 18048</strain>
    </source>
</reference>
<feature type="signal peptide" evidence="1">
    <location>
        <begin position="1"/>
        <end position="18"/>
    </location>
</feature>
<name>A0A318S7Y0_9DEIO</name>
<sequence length="103" mass="11262">MRAFLLTASLVAVSTASAQRAVEYGTLVSSTLGYGWEDPRGAVPLERDIARFASRLNCRVNSFNGLLNCLGRQGWDLAVTYQDASTTTSGRVTAQVFVFKRVR</sequence>
<protein>
    <submittedName>
        <fullName evidence="2">Uncharacterized protein</fullName>
    </submittedName>
</protein>
<gene>
    <name evidence="2" type="ORF">DES52_10689</name>
</gene>
<keyword evidence="3" id="KW-1185">Reference proteome</keyword>
<evidence type="ECO:0000313" key="3">
    <source>
        <dbReference type="Proteomes" id="UP000248326"/>
    </source>
</evidence>
<dbReference type="RefSeq" id="WP_110886517.1">
    <property type="nucleotide sequence ID" value="NZ_QJSX01000006.1"/>
</dbReference>
<dbReference type="OrthoDB" id="9932565at2"/>
<keyword evidence="1" id="KW-0732">Signal</keyword>
<feature type="chain" id="PRO_5016268334" evidence="1">
    <location>
        <begin position="19"/>
        <end position="103"/>
    </location>
</feature>
<dbReference type="EMBL" id="QJSX01000006">
    <property type="protein sequence ID" value="PYE54124.1"/>
    <property type="molecule type" value="Genomic_DNA"/>
</dbReference>
<proteinExistence type="predicted"/>
<evidence type="ECO:0000256" key="1">
    <source>
        <dbReference type="SAM" id="SignalP"/>
    </source>
</evidence>
<accession>A0A318S7Y0</accession>
<evidence type="ECO:0000313" key="2">
    <source>
        <dbReference type="EMBL" id="PYE54124.1"/>
    </source>
</evidence>
<dbReference type="Proteomes" id="UP000248326">
    <property type="component" value="Unassembled WGS sequence"/>
</dbReference>
<dbReference type="AlphaFoldDB" id="A0A318S7Y0"/>
<comment type="caution">
    <text evidence="2">The sequence shown here is derived from an EMBL/GenBank/DDBJ whole genome shotgun (WGS) entry which is preliminary data.</text>
</comment>